<dbReference type="Proteomes" id="UP000824024">
    <property type="component" value="Unassembled WGS sequence"/>
</dbReference>
<evidence type="ECO:0000313" key="2">
    <source>
        <dbReference type="Proteomes" id="UP000824024"/>
    </source>
</evidence>
<gene>
    <name evidence="1" type="ORF">IAA08_07715</name>
</gene>
<proteinExistence type="predicted"/>
<reference evidence="1" key="2">
    <citation type="submission" date="2021-04" db="EMBL/GenBank/DDBJ databases">
        <authorList>
            <person name="Gilroy R."/>
        </authorList>
    </citation>
    <scope>NUCLEOTIDE SEQUENCE</scope>
    <source>
        <strain evidence="1">CHK192-9172</strain>
    </source>
</reference>
<organism evidence="1 2">
    <name type="scientific">Candidatus Eubacterium avistercoris</name>
    <dbReference type="NCBI Taxonomy" id="2838567"/>
    <lineage>
        <taxon>Bacteria</taxon>
        <taxon>Bacillati</taxon>
        <taxon>Bacillota</taxon>
        <taxon>Clostridia</taxon>
        <taxon>Eubacteriales</taxon>
        <taxon>Eubacteriaceae</taxon>
        <taxon>Eubacterium</taxon>
    </lineage>
</organism>
<sequence length="474" mass="54493">MIKSIKNTGEKLPIALFISGSMTARNRIYSLDDFNSLKGLEKKKFSVYDDHEEAESKDIEEGCGLPLARLLNEAGVENPEEIMVRSVDGFEAVIPELGSKRYYFPKLKENSEEGKELREAWISFYKNGKQVKFYPHPTIMFGQQGLNEQNKDYFAKGICSLTAGAKDRAFRVRGSALDCNRYFSLDQLFGLAGDGNYEADLLEITEEDGRTRRVPGIKCPDSFWTQELKITDPDAKIQMRAEEGLMPVDTENLYFFLRDPALKQTGAWDGRHIWEKIDGLLVGQEVPYKKDDAVRLPDTSMEDSDFYLRILGPEGQERKYYYSLPELTDKFQDIQREEVFEYYNHNMDKGRGGIRRVTGHGFLLADLLRCLPEITGLEMIEDGSISCRICTKDTYKQRLAFEGNELTAFSYLLTFEQDQRTRTGLERGDTSTWEDEDLHFEKIEGQTPYRIYCKKTSANPAVYKNAWGLEVEIR</sequence>
<accession>A0A9D2D3G8</accession>
<protein>
    <submittedName>
        <fullName evidence="1">Uncharacterized protein</fullName>
    </submittedName>
</protein>
<evidence type="ECO:0000313" key="1">
    <source>
        <dbReference type="EMBL" id="HIZ07804.1"/>
    </source>
</evidence>
<name>A0A9D2D3G8_9FIRM</name>
<dbReference type="EMBL" id="DXCH01000211">
    <property type="protein sequence ID" value="HIZ07804.1"/>
    <property type="molecule type" value="Genomic_DNA"/>
</dbReference>
<comment type="caution">
    <text evidence="1">The sequence shown here is derived from an EMBL/GenBank/DDBJ whole genome shotgun (WGS) entry which is preliminary data.</text>
</comment>
<reference evidence="1" key="1">
    <citation type="journal article" date="2021" name="PeerJ">
        <title>Extensive microbial diversity within the chicken gut microbiome revealed by metagenomics and culture.</title>
        <authorList>
            <person name="Gilroy R."/>
            <person name="Ravi A."/>
            <person name="Getino M."/>
            <person name="Pursley I."/>
            <person name="Horton D.L."/>
            <person name="Alikhan N.F."/>
            <person name="Baker D."/>
            <person name="Gharbi K."/>
            <person name="Hall N."/>
            <person name="Watson M."/>
            <person name="Adriaenssens E.M."/>
            <person name="Foster-Nyarko E."/>
            <person name="Jarju S."/>
            <person name="Secka A."/>
            <person name="Antonio M."/>
            <person name="Oren A."/>
            <person name="Chaudhuri R.R."/>
            <person name="La Ragione R."/>
            <person name="Hildebrand F."/>
            <person name="Pallen M.J."/>
        </authorList>
    </citation>
    <scope>NUCLEOTIDE SEQUENCE</scope>
    <source>
        <strain evidence="1">CHK192-9172</strain>
    </source>
</reference>
<dbReference type="AlphaFoldDB" id="A0A9D2D3G8"/>